<dbReference type="InterPro" id="IPR007219">
    <property type="entry name" value="XnlR_reg_dom"/>
</dbReference>
<evidence type="ECO:0000256" key="1">
    <source>
        <dbReference type="ARBA" id="ARBA00022723"/>
    </source>
</evidence>
<dbReference type="CDD" id="cd00067">
    <property type="entry name" value="GAL4"/>
    <property type="match status" value="1"/>
</dbReference>
<keyword evidence="1" id="KW-0479">Metal-binding</keyword>
<dbReference type="SMART" id="SM00066">
    <property type="entry name" value="GAL4"/>
    <property type="match status" value="1"/>
</dbReference>
<dbReference type="InterPro" id="IPR001138">
    <property type="entry name" value="Zn2Cys6_DnaBD"/>
</dbReference>
<dbReference type="PROSITE" id="PS00463">
    <property type="entry name" value="ZN2_CY6_FUNGAL_1"/>
    <property type="match status" value="1"/>
</dbReference>
<evidence type="ECO:0000313" key="10">
    <source>
        <dbReference type="Proteomes" id="UP000774617"/>
    </source>
</evidence>
<comment type="caution">
    <text evidence="9">The sequence shown here is derived from an EMBL/GenBank/DDBJ whole genome shotgun (WGS) entry which is preliminary data.</text>
</comment>
<dbReference type="PANTHER" id="PTHR47660">
    <property type="entry name" value="TRANSCRIPTION FACTOR WITH C2H2 AND ZN(2)-CYS(6) DNA BINDING DOMAIN (EUROFUNG)-RELATED-RELATED"/>
    <property type="match status" value="1"/>
</dbReference>
<name>A0ABQ8G1B7_9PEZI</name>
<dbReference type="PANTHER" id="PTHR47660:SF2">
    <property type="entry name" value="TRANSCRIPTION FACTOR WITH C2H2 AND ZN(2)-CYS(6) DNA BINDING DOMAIN (EUROFUNG)"/>
    <property type="match status" value="1"/>
</dbReference>
<dbReference type="PROSITE" id="PS50157">
    <property type="entry name" value="ZINC_FINGER_C2H2_2"/>
    <property type="match status" value="1"/>
</dbReference>
<evidence type="ECO:0000259" key="7">
    <source>
        <dbReference type="PROSITE" id="PS50048"/>
    </source>
</evidence>
<evidence type="ECO:0000259" key="8">
    <source>
        <dbReference type="PROSITE" id="PS50157"/>
    </source>
</evidence>
<keyword evidence="4" id="KW-0804">Transcription</keyword>
<sequence length="617" mass="69413">MPTEVPQPSNWCSACNKSFSTNSHLLRHAATHSGIRKRECPFCRRTFSRIDAVRRHIRTCAPPGSQDVHLPTAKRGKKRKSCEGCRQLKMACDGTNPCARCCKRGTRCLYDCSESATSAAVVVSATRSQYQTERPASIGIESGNSFPAMDFLLRFTEPETSFNLDRAMAGFVDECQLAFHRDEEPAPIAIGPDLSCTSWYFNIVDIFPVMLDEANAGECQARPNQEAMELRIGEIIYELSNAHNALLIQKYPAESERFNWELAASVFTAANFQTFIDHYFRFHHPYNPILQPKYFQSEKVETRLLLAMFLFGSLVSPPTDSAISARCFCDIVEEFIFSHQIFSHSFQMGADQTQVLSEDEIQVVQAAQIIHILQGAKNQGETRRRTRVERQPRLVAILRHSGALCARHSNDSGEYLRTEALIRLGVWTFIVDVYFSIFMNNPPQIAVSELTGDFPNWDECDGDNPLNTIPRSGLSQARSTERLSPYGFVSSLLCDSWPGPQDGIYSHTSSLHLVIVIFCLLSMAGVVRKNGLADQASNTLLRGTDRWKELWEAVAEKEKSKPDGFAKHVTEFWGLTRMVIRAGQSGDTSCRYLRNEVTDSLKNIHDFMQLYKAKGGP</sequence>
<keyword evidence="3" id="KW-0805">Transcription regulation</keyword>
<organism evidence="9 10">
    <name type="scientific">Macrophomina phaseolina</name>
    <dbReference type="NCBI Taxonomy" id="35725"/>
    <lineage>
        <taxon>Eukaryota</taxon>
        <taxon>Fungi</taxon>
        <taxon>Dikarya</taxon>
        <taxon>Ascomycota</taxon>
        <taxon>Pezizomycotina</taxon>
        <taxon>Dothideomycetes</taxon>
        <taxon>Dothideomycetes incertae sedis</taxon>
        <taxon>Botryosphaeriales</taxon>
        <taxon>Botryosphaeriaceae</taxon>
        <taxon>Macrophomina</taxon>
    </lineage>
</organism>
<dbReference type="Pfam" id="PF00096">
    <property type="entry name" value="zf-C2H2"/>
    <property type="match status" value="1"/>
</dbReference>
<protein>
    <recommendedName>
        <fullName evidence="11">Zn(2)-C6 fungal-type domain-containing protein</fullName>
    </recommendedName>
</protein>
<dbReference type="PROSITE" id="PS00028">
    <property type="entry name" value="ZINC_FINGER_C2H2_1"/>
    <property type="match status" value="1"/>
</dbReference>
<dbReference type="Pfam" id="PF04082">
    <property type="entry name" value="Fungal_trans"/>
    <property type="match status" value="1"/>
</dbReference>
<reference evidence="9 10" key="1">
    <citation type="journal article" date="2021" name="Nat. Commun.">
        <title>Genetic determinants of endophytism in the Arabidopsis root mycobiome.</title>
        <authorList>
            <person name="Mesny F."/>
            <person name="Miyauchi S."/>
            <person name="Thiergart T."/>
            <person name="Pickel B."/>
            <person name="Atanasova L."/>
            <person name="Karlsson M."/>
            <person name="Huettel B."/>
            <person name="Barry K.W."/>
            <person name="Haridas S."/>
            <person name="Chen C."/>
            <person name="Bauer D."/>
            <person name="Andreopoulos W."/>
            <person name="Pangilinan J."/>
            <person name="LaButti K."/>
            <person name="Riley R."/>
            <person name="Lipzen A."/>
            <person name="Clum A."/>
            <person name="Drula E."/>
            <person name="Henrissat B."/>
            <person name="Kohler A."/>
            <person name="Grigoriev I.V."/>
            <person name="Martin F.M."/>
            <person name="Hacquard S."/>
        </authorList>
    </citation>
    <scope>NUCLEOTIDE SEQUENCE [LARGE SCALE GENOMIC DNA]</scope>
    <source>
        <strain evidence="9 10">MPI-SDFR-AT-0080</strain>
    </source>
</reference>
<keyword evidence="2" id="KW-0862">Zinc</keyword>
<dbReference type="InterPro" id="IPR036236">
    <property type="entry name" value="Znf_C2H2_sf"/>
</dbReference>
<dbReference type="EMBL" id="JAGTJR010000027">
    <property type="protein sequence ID" value="KAH7042045.1"/>
    <property type="molecule type" value="Genomic_DNA"/>
</dbReference>
<proteinExistence type="predicted"/>
<evidence type="ECO:0000256" key="3">
    <source>
        <dbReference type="ARBA" id="ARBA00023015"/>
    </source>
</evidence>
<feature type="domain" description="C2H2-type" evidence="8">
    <location>
        <begin position="10"/>
        <end position="37"/>
    </location>
</feature>
<evidence type="ECO:0008006" key="11">
    <source>
        <dbReference type="Google" id="ProtNLM"/>
    </source>
</evidence>
<dbReference type="Gene3D" id="3.30.160.60">
    <property type="entry name" value="Classic Zinc Finger"/>
    <property type="match status" value="1"/>
</dbReference>
<evidence type="ECO:0000313" key="9">
    <source>
        <dbReference type="EMBL" id="KAH7042045.1"/>
    </source>
</evidence>
<evidence type="ECO:0000256" key="6">
    <source>
        <dbReference type="PROSITE-ProRule" id="PRU00042"/>
    </source>
</evidence>
<dbReference type="PROSITE" id="PS50048">
    <property type="entry name" value="ZN2_CY6_FUNGAL_2"/>
    <property type="match status" value="1"/>
</dbReference>
<feature type="domain" description="Zn(2)-C6 fungal-type" evidence="7">
    <location>
        <begin position="81"/>
        <end position="110"/>
    </location>
</feature>
<dbReference type="SUPFAM" id="SSF57667">
    <property type="entry name" value="beta-beta-alpha zinc fingers"/>
    <property type="match status" value="1"/>
</dbReference>
<dbReference type="Proteomes" id="UP000774617">
    <property type="component" value="Unassembled WGS sequence"/>
</dbReference>
<keyword evidence="10" id="KW-1185">Reference proteome</keyword>
<accession>A0ABQ8G1B7</accession>
<keyword evidence="6" id="KW-0863">Zinc-finger</keyword>
<dbReference type="InterPro" id="IPR013087">
    <property type="entry name" value="Znf_C2H2_type"/>
</dbReference>
<keyword evidence="5" id="KW-0539">Nucleus</keyword>
<evidence type="ECO:0000256" key="5">
    <source>
        <dbReference type="ARBA" id="ARBA00023242"/>
    </source>
</evidence>
<evidence type="ECO:0000256" key="4">
    <source>
        <dbReference type="ARBA" id="ARBA00023163"/>
    </source>
</evidence>
<gene>
    <name evidence="9" type="ORF">B0J12DRAFT_212935</name>
</gene>
<dbReference type="SUPFAM" id="SSF57701">
    <property type="entry name" value="Zn2/Cys6 DNA-binding domain"/>
    <property type="match status" value="1"/>
</dbReference>
<dbReference type="InterPro" id="IPR036864">
    <property type="entry name" value="Zn2-C6_fun-type_DNA-bd_sf"/>
</dbReference>
<evidence type="ECO:0000256" key="2">
    <source>
        <dbReference type="ARBA" id="ARBA00022833"/>
    </source>
</evidence>